<dbReference type="InterPro" id="IPR015424">
    <property type="entry name" value="PyrdxlP-dep_Trfase"/>
</dbReference>
<name>E1T7Y4_BURSG</name>
<keyword evidence="7" id="KW-0032">Aminotransferase</keyword>
<dbReference type="InterPro" id="IPR015422">
    <property type="entry name" value="PyrdxlP-dep_Trfase_small"/>
</dbReference>
<dbReference type="InterPro" id="IPR000524">
    <property type="entry name" value="Tscrpt_reg_HTH_GntR"/>
</dbReference>
<dbReference type="InterPro" id="IPR015421">
    <property type="entry name" value="PyrdxlP-dep_Trfase_major"/>
</dbReference>
<keyword evidence="5" id="KW-0804">Transcription</keyword>
<dbReference type="SUPFAM" id="SSF46785">
    <property type="entry name" value="Winged helix' DNA-binding domain"/>
    <property type="match status" value="1"/>
</dbReference>
<dbReference type="SMART" id="SM00345">
    <property type="entry name" value="HTH_GNTR"/>
    <property type="match status" value="1"/>
</dbReference>
<dbReference type="SUPFAM" id="SSF53383">
    <property type="entry name" value="PLP-dependent transferases"/>
    <property type="match status" value="1"/>
</dbReference>
<evidence type="ECO:0000313" key="7">
    <source>
        <dbReference type="EMBL" id="ADN57612.1"/>
    </source>
</evidence>
<keyword evidence="4" id="KW-0238">DNA-binding</keyword>
<dbReference type="CDD" id="cd07377">
    <property type="entry name" value="WHTH_GntR"/>
    <property type="match status" value="1"/>
</dbReference>
<dbReference type="AlphaFoldDB" id="E1T7Y4"/>
<feature type="domain" description="HTH gntR-type" evidence="6">
    <location>
        <begin position="23"/>
        <end position="91"/>
    </location>
</feature>
<dbReference type="InterPro" id="IPR036390">
    <property type="entry name" value="WH_DNA-bd_sf"/>
</dbReference>
<dbReference type="Gene3D" id="3.90.1150.10">
    <property type="entry name" value="Aspartate Aminotransferase, domain 1"/>
    <property type="match status" value="1"/>
</dbReference>
<dbReference type="InterPro" id="IPR051446">
    <property type="entry name" value="HTH_trans_reg/aminotransferase"/>
</dbReference>
<evidence type="ECO:0000256" key="1">
    <source>
        <dbReference type="ARBA" id="ARBA00005384"/>
    </source>
</evidence>
<dbReference type="Gene3D" id="3.40.640.10">
    <property type="entry name" value="Type I PLP-dependent aspartate aminotransferase-like (Major domain)"/>
    <property type="match status" value="1"/>
</dbReference>
<dbReference type="CDD" id="cd00609">
    <property type="entry name" value="AAT_like"/>
    <property type="match status" value="1"/>
</dbReference>
<comment type="similarity">
    <text evidence="1">In the C-terminal section; belongs to the class-I pyridoxal-phosphate-dependent aminotransferase family.</text>
</comment>
<organism evidence="7">
    <name type="scientific">Burkholderia sp. (strain CCGE1003)</name>
    <dbReference type="NCBI Taxonomy" id="640512"/>
    <lineage>
        <taxon>Bacteria</taxon>
        <taxon>Pseudomonadati</taxon>
        <taxon>Pseudomonadota</taxon>
        <taxon>Betaproteobacteria</taxon>
        <taxon>Burkholderiales</taxon>
        <taxon>Burkholderiaceae</taxon>
        <taxon>Burkholderia</taxon>
    </lineage>
</organism>
<dbReference type="InterPro" id="IPR036388">
    <property type="entry name" value="WH-like_DNA-bd_sf"/>
</dbReference>
<evidence type="ECO:0000256" key="3">
    <source>
        <dbReference type="ARBA" id="ARBA00023015"/>
    </source>
</evidence>
<dbReference type="InterPro" id="IPR004839">
    <property type="entry name" value="Aminotransferase_I/II_large"/>
</dbReference>
<dbReference type="PROSITE" id="PS50949">
    <property type="entry name" value="HTH_GNTR"/>
    <property type="match status" value="1"/>
</dbReference>
<keyword evidence="2" id="KW-0663">Pyridoxal phosphate</keyword>
<protein>
    <submittedName>
        <fullName evidence="7">Transcriptional regulator, GntR family with aminotransferase domain</fullName>
    </submittedName>
</protein>
<keyword evidence="3" id="KW-0805">Transcription regulation</keyword>
<gene>
    <name evidence="7" type="ordered locus">BC1003_1644</name>
</gene>
<keyword evidence="7" id="KW-0808">Transferase</keyword>
<sequence length="528" mass="56859">MRSHSQAHTGVPLAPPNDAAAGEPLYRQLAAQYRRAIHHGVLRSGERMPSIRALMQRHGVSLATATESYRVLEREALIEAQPRAGYFVRASRKAALPAASEPDLATLPRAAQFVGIHSAISTIVAQFQRYPDAFNLGGATASPDLYPTDALQKAALRALRRRPTLLTAAGPDQGDPALRAIIARRALDAGIQIGADDIIMTHGGIEAVNLALRAVTQPGDTVAVESPCFFGLLQALESLGLRALEIPASPSTGLAVEALEFALNTHPDIKAVVVVPNLQNPLGSVMPDSHKARLVELCAAARIALIEDDPYRELVDTGQPLRSLKAWDTDGTVIHCTSFNKTLAPGMRIGWINGGRWHPRIGMLKFAQSRHNEQLSQVVLAEFLETNAYERHLRRLRDRLRLQRERMSAALGASFPEGTRFTPPAGGMFFWIELPRAVSSAAFFHAALEEGIRVMPGTVFSNAGRFDHFIRLSCPSTDLDLADEAVRKLGGLATAMAARGDAGGVSASARVSVLASVRVPANARTDAK</sequence>
<dbReference type="HOGENOM" id="CLU_017584_0_0_4"/>
<dbReference type="GO" id="GO:0030170">
    <property type="term" value="F:pyridoxal phosphate binding"/>
    <property type="evidence" value="ECO:0007669"/>
    <property type="project" value="InterPro"/>
</dbReference>
<evidence type="ECO:0000259" key="6">
    <source>
        <dbReference type="PROSITE" id="PS50949"/>
    </source>
</evidence>
<evidence type="ECO:0000256" key="4">
    <source>
        <dbReference type="ARBA" id="ARBA00023125"/>
    </source>
</evidence>
<dbReference type="Pfam" id="PF00392">
    <property type="entry name" value="GntR"/>
    <property type="match status" value="1"/>
</dbReference>
<dbReference type="GO" id="GO:0003677">
    <property type="term" value="F:DNA binding"/>
    <property type="evidence" value="ECO:0007669"/>
    <property type="project" value="UniProtKB-KW"/>
</dbReference>
<dbReference type="eggNOG" id="COG1167">
    <property type="taxonomic scope" value="Bacteria"/>
</dbReference>
<dbReference type="GO" id="GO:0003700">
    <property type="term" value="F:DNA-binding transcription factor activity"/>
    <property type="evidence" value="ECO:0007669"/>
    <property type="project" value="InterPro"/>
</dbReference>
<accession>E1T7Y4</accession>
<dbReference type="Gene3D" id="1.10.10.10">
    <property type="entry name" value="Winged helix-like DNA-binding domain superfamily/Winged helix DNA-binding domain"/>
    <property type="match status" value="1"/>
</dbReference>
<dbReference type="EMBL" id="CP002217">
    <property type="protein sequence ID" value="ADN57612.1"/>
    <property type="molecule type" value="Genomic_DNA"/>
</dbReference>
<proteinExistence type="inferred from homology"/>
<evidence type="ECO:0000256" key="5">
    <source>
        <dbReference type="ARBA" id="ARBA00023163"/>
    </source>
</evidence>
<dbReference type="STRING" id="640512.BC1003_1644"/>
<dbReference type="PANTHER" id="PTHR46577:SF2">
    <property type="entry name" value="TRANSCRIPTIONAL REGULATORY PROTEIN"/>
    <property type="match status" value="1"/>
</dbReference>
<evidence type="ECO:0000256" key="2">
    <source>
        <dbReference type="ARBA" id="ARBA00022898"/>
    </source>
</evidence>
<dbReference type="PANTHER" id="PTHR46577">
    <property type="entry name" value="HTH-TYPE TRANSCRIPTIONAL REGULATORY PROTEIN GABR"/>
    <property type="match status" value="1"/>
</dbReference>
<dbReference type="GO" id="GO:0008483">
    <property type="term" value="F:transaminase activity"/>
    <property type="evidence" value="ECO:0007669"/>
    <property type="project" value="UniProtKB-KW"/>
</dbReference>
<dbReference type="KEGG" id="bgf:BC1003_1644"/>
<reference evidence="7" key="1">
    <citation type="submission" date="2010-09" db="EMBL/GenBank/DDBJ databases">
        <title>Complete sequence of chromosome1 of Burkholderia sp. CCGE1003.</title>
        <authorList>
            <consortium name="US DOE Joint Genome Institute"/>
            <person name="Lucas S."/>
            <person name="Copeland A."/>
            <person name="Lapidus A."/>
            <person name="Cheng J.-F."/>
            <person name="Bruce D."/>
            <person name="Goodwin L."/>
            <person name="Pitluck S."/>
            <person name="Daligault H."/>
            <person name="Davenport K."/>
            <person name="Detter J.C."/>
            <person name="Han C."/>
            <person name="Tapia R."/>
            <person name="Land M."/>
            <person name="Hauser L."/>
            <person name="Jeffries C."/>
            <person name="Kyrpides N."/>
            <person name="Ivanova N."/>
            <person name="Ovchinnikova G."/>
            <person name="Martinez-Romero E."/>
            <person name="Rogel M.A."/>
            <person name="Auchtung J."/>
            <person name="Tiedje J.M."/>
            <person name="Woyke T."/>
        </authorList>
    </citation>
    <scope>NUCLEOTIDE SEQUENCE</scope>
    <source>
        <strain evidence="7">CCGE1003</strain>
    </source>
</reference>
<dbReference type="Pfam" id="PF00155">
    <property type="entry name" value="Aminotran_1_2"/>
    <property type="match status" value="1"/>
</dbReference>